<protein>
    <submittedName>
        <fullName evidence="2">Uncharacterized protein</fullName>
    </submittedName>
</protein>
<reference evidence="2 3" key="1">
    <citation type="submission" date="2017-03" db="EMBL/GenBank/DDBJ databases">
        <authorList>
            <person name="Safronova V.I."/>
            <person name="Sazanova A.L."/>
            <person name="Chirak E.R."/>
        </authorList>
    </citation>
    <scope>NUCLEOTIDE SEQUENCE [LARGE SCALE GENOMIC DNA]</scope>
    <source>
        <strain evidence="2 3">Opo-242</strain>
    </source>
</reference>
<dbReference type="AlphaFoldDB" id="A0A4Q1V0Z5"/>
<sequence>MMPSPRRRHHEDEDDAAMRMELANAVRGPYAAAANKDKRRILEEFIAATGYHEKSAIRVLNSPPRAEEPSDPSTPIAL</sequence>
<name>A0A4Q1V0Z5_9HYPH</name>
<organism evidence="2 3">
    <name type="scientific">Mesorhizobium erdmanii</name>
    <dbReference type="NCBI Taxonomy" id="1777866"/>
    <lineage>
        <taxon>Bacteria</taxon>
        <taxon>Pseudomonadati</taxon>
        <taxon>Pseudomonadota</taxon>
        <taxon>Alphaproteobacteria</taxon>
        <taxon>Hyphomicrobiales</taxon>
        <taxon>Phyllobacteriaceae</taxon>
        <taxon>Mesorhizobium</taxon>
    </lineage>
</organism>
<evidence type="ECO:0000256" key="1">
    <source>
        <dbReference type="SAM" id="MobiDB-lite"/>
    </source>
</evidence>
<evidence type="ECO:0000313" key="3">
    <source>
        <dbReference type="Proteomes" id="UP000290444"/>
    </source>
</evidence>
<feature type="region of interest" description="Disordered" evidence="1">
    <location>
        <begin position="58"/>
        <end position="78"/>
    </location>
</feature>
<gene>
    <name evidence="2" type="ORF">B5V01_16490</name>
</gene>
<dbReference type="EMBL" id="MZXX01000018">
    <property type="protein sequence ID" value="RXT44732.1"/>
    <property type="molecule type" value="Genomic_DNA"/>
</dbReference>
<accession>A0A4Q1V0Z5</accession>
<comment type="caution">
    <text evidence="2">The sequence shown here is derived from an EMBL/GenBank/DDBJ whole genome shotgun (WGS) entry which is preliminary data.</text>
</comment>
<evidence type="ECO:0000313" key="2">
    <source>
        <dbReference type="EMBL" id="RXT44732.1"/>
    </source>
</evidence>
<proteinExistence type="predicted"/>
<dbReference type="Proteomes" id="UP000290444">
    <property type="component" value="Unassembled WGS sequence"/>
</dbReference>